<dbReference type="AlphaFoldDB" id="A0A6N9Z4N2"/>
<keyword evidence="3 6" id="KW-0732">Signal</keyword>
<keyword evidence="1" id="KW-0134">Cell wall</keyword>
<evidence type="ECO:0000259" key="7">
    <source>
        <dbReference type="Pfam" id="PF00746"/>
    </source>
</evidence>
<protein>
    <submittedName>
        <fullName evidence="9">LPXTG cell wall anchor domain-containing protein</fullName>
    </submittedName>
</protein>
<keyword evidence="4" id="KW-0572">Peptidoglycan-anchor</keyword>
<dbReference type="InterPro" id="IPR019931">
    <property type="entry name" value="LPXTG_anchor"/>
</dbReference>
<dbReference type="EMBL" id="WHZW01000010">
    <property type="protein sequence ID" value="NEG89548.1"/>
    <property type="molecule type" value="Genomic_DNA"/>
</dbReference>
<evidence type="ECO:0000256" key="3">
    <source>
        <dbReference type="ARBA" id="ARBA00022729"/>
    </source>
</evidence>
<feature type="domain" description="SpaA-like prealbumin fold" evidence="8">
    <location>
        <begin position="374"/>
        <end position="491"/>
    </location>
</feature>
<dbReference type="InterPro" id="IPR013783">
    <property type="entry name" value="Ig-like_fold"/>
</dbReference>
<keyword evidence="10" id="KW-1185">Reference proteome</keyword>
<dbReference type="NCBIfam" id="TIGR01167">
    <property type="entry name" value="LPXTG_anchor"/>
    <property type="match status" value="1"/>
</dbReference>
<feature type="domain" description="Gram-positive cocci surface proteins LPxTG" evidence="7">
    <location>
        <begin position="516"/>
        <end position="553"/>
    </location>
</feature>
<dbReference type="GO" id="GO:0005975">
    <property type="term" value="P:carbohydrate metabolic process"/>
    <property type="evidence" value="ECO:0007669"/>
    <property type="project" value="UniProtKB-ARBA"/>
</dbReference>
<feature type="signal peptide" evidence="6">
    <location>
        <begin position="1"/>
        <end position="29"/>
    </location>
</feature>
<sequence>MKIRKIVAGLAASATLLGGLAVGAVSAQAAETDPAITINNTQTGHTYTAYLFATLDNPQVTDGALTSIDVNTAKGWRSGLIVGGYDDTVREAAQTANGGALSDQYANNPAAAVATFDQTKLRTFADELSKSLAGHYDGQPSVEGNGSTVQLTVAQGWYLITDTTGSQSTVTAGTSAIVATPVTADGTTFTTIPVTTTDGTQTGIDASGTVNSKQQVTLNKPVTTSSRDAAPTVSYGSSPTYTTTEQLDGLTGDVYLKIVTSAGVKVPNGEIGYRVFNDANGNGKYDSGETTLARSSDYVLASQTGDYKSGITTVIKLIGLDGSIANLGVTYSANVGADIDSNVFPSTFTNTPSVSLDQATWVEGEANTLRTAAITFQKVGVDADADGLNGAAFAIRKAGDDGCVTGNGVKQCYLKFGKVDSWNPAGWSFATNATDYTVTSATVDGKNGVVTFNGLGAGTYTIEEVTPADGYSNQFKPKFDVTIAADGTVTFASTADSLGLVAANDDNTAVTVKNVKAISQLPLTGSIGGAVLSVIGVLALAGIVVLRVRSRKDAYVR</sequence>
<keyword evidence="5" id="KW-1133">Transmembrane helix</keyword>
<proteinExistence type="predicted"/>
<dbReference type="Gene3D" id="2.60.40.10">
    <property type="entry name" value="Immunoglobulins"/>
    <property type="match status" value="1"/>
</dbReference>
<feature type="chain" id="PRO_5027010812" evidence="6">
    <location>
        <begin position="30"/>
        <end position="557"/>
    </location>
</feature>
<dbReference type="Proteomes" id="UP000469194">
    <property type="component" value="Unassembled WGS sequence"/>
</dbReference>
<reference evidence="9 10" key="1">
    <citation type="submission" date="2019-10" db="EMBL/GenBank/DDBJ databases">
        <title>Bifidobacterium from non-human primates.</title>
        <authorList>
            <person name="Modesto M."/>
        </authorList>
    </citation>
    <scope>NUCLEOTIDE SEQUENCE [LARGE SCALE GENOMIC DNA]</scope>
    <source>
        <strain evidence="9 10">TRE17</strain>
    </source>
</reference>
<dbReference type="RefSeq" id="WP_163230937.1">
    <property type="nucleotide sequence ID" value="NZ_WHZW01000010.1"/>
</dbReference>
<evidence type="ECO:0000259" key="8">
    <source>
        <dbReference type="Pfam" id="PF17802"/>
    </source>
</evidence>
<name>A0A6N9Z4N2_9BIFI</name>
<dbReference type="Pfam" id="PF00746">
    <property type="entry name" value="Gram_pos_anchor"/>
    <property type="match status" value="1"/>
</dbReference>
<keyword evidence="5" id="KW-0472">Membrane</keyword>
<accession>A0A6N9Z4N2</accession>
<evidence type="ECO:0000256" key="2">
    <source>
        <dbReference type="ARBA" id="ARBA00022525"/>
    </source>
</evidence>
<feature type="transmembrane region" description="Helical" evidence="5">
    <location>
        <begin position="527"/>
        <end position="548"/>
    </location>
</feature>
<keyword evidence="5" id="KW-0812">Transmembrane</keyword>
<comment type="caution">
    <text evidence="9">The sequence shown here is derived from an EMBL/GenBank/DDBJ whole genome shotgun (WGS) entry which is preliminary data.</text>
</comment>
<evidence type="ECO:0000256" key="4">
    <source>
        <dbReference type="ARBA" id="ARBA00023088"/>
    </source>
</evidence>
<dbReference type="InterPro" id="IPR041033">
    <property type="entry name" value="SpaA_PFL_dom_1"/>
</dbReference>
<dbReference type="Pfam" id="PF17802">
    <property type="entry name" value="SpaA"/>
    <property type="match status" value="1"/>
</dbReference>
<evidence type="ECO:0000256" key="5">
    <source>
        <dbReference type="SAM" id="Phobius"/>
    </source>
</evidence>
<evidence type="ECO:0000256" key="6">
    <source>
        <dbReference type="SAM" id="SignalP"/>
    </source>
</evidence>
<gene>
    <name evidence="9" type="ORF">GFD25_06025</name>
</gene>
<evidence type="ECO:0000313" key="9">
    <source>
        <dbReference type="EMBL" id="NEG89548.1"/>
    </source>
</evidence>
<evidence type="ECO:0000256" key="1">
    <source>
        <dbReference type="ARBA" id="ARBA00022512"/>
    </source>
</evidence>
<keyword evidence="2" id="KW-0964">Secreted</keyword>
<organism evidence="9 10">
    <name type="scientific">Bifidobacterium aerophilum</name>
    <dbReference type="NCBI Taxonomy" id="1798155"/>
    <lineage>
        <taxon>Bacteria</taxon>
        <taxon>Bacillati</taxon>
        <taxon>Actinomycetota</taxon>
        <taxon>Actinomycetes</taxon>
        <taxon>Bifidobacteriales</taxon>
        <taxon>Bifidobacteriaceae</taxon>
        <taxon>Bifidobacterium</taxon>
    </lineage>
</organism>
<evidence type="ECO:0000313" key="10">
    <source>
        <dbReference type="Proteomes" id="UP000469194"/>
    </source>
</evidence>